<evidence type="ECO:0000313" key="9">
    <source>
        <dbReference type="EMBL" id="SFQ17876.1"/>
    </source>
</evidence>
<feature type="transmembrane region" description="Helical" evidence="7">
    <location>
        <begin position="40"/>
        <end position="60"/>
    </location>
</feature>
<dbReference type="PANTHER" id="PTHR43124">
    <property type="entry name" value="PURINE EFFLUX PUMP PBUE"/>
    <property type="match status" value="1"/>
</dbReference>
<accession>A0A1I5WEQ1</accession>
<keyword evidence="3" id="KW-1003">Cell membrane</keyword>
<dbReference type="EMBL" id="FOXX01000001">
    <property type="protein sequence ID" value="SFQ17876.1"/>
    <property type="molecule type" value="Genomic_DNA"/>
</dbReference>
<evidence type="ECO:0000256" key="4">
    <source>
        <dbReference type="ARBA" id="ARBA00022692"/>
    </source>
</evidence>
<dbReference type="SUPFAM" id="SSF103473">
    <property type="entry name" value="MFS general substrate transporter"/>
    <property type="match status" value="1"/>
</dbReference>
<gene>
    <name evidence="9" type="ORF">SAMN02745910_00519</name>
</gene>
<dbReference type="InterPro" id="IPR050189">
    <property type="entry name" value="MFS_Efflux_Transporters"/>
</dbReference>
<evidence type="ECO:0000256" key="5">
    <source>
        <dbReference type="ARBA" id="ARBA00022989"/>
    </source>
</evidence>
<feature type="transmembrane region" description="Helical" evidence="7">
    <location>
        <begin position="247"/>
        <end position="269"/>
    </location>
</feature>
<feature type="transmembrane region" description="Helical" evidence="7">
    <location>
        <begin position="213"/>
        <end position="235"/>
    </location>
</feature>
<proteinExistence type="predicted"/>
<feature type="transmembrane region" description="Helical" evidence="7">
    <location>
        <begin position="7"/>
        <end position="28"/>
    </location>
</feature>
<evidence type="ECO:0000256" key="3">
    <source>
        <dbReference type="ARBA" id="ARBA00022475"/>
    </source>
</evidence>
<comment type="subcellular location">
    <subcellularLocation>
        <location evidence="1">Cell membrane</location>
        <topology evidence="1">Multi-pass membrane protein</topology>
    </subcellularLocation>
</comment>
<organism evidence="9 10">
    <name type="scientific">Priestia endophytica DSM 13796</name>
    <dbReference type="NCBI Taxonomy" id="1121089"/>
    <lineage>
        <taxon>Bacteria</taxon>
        <taxon>Bacillati</taxon>
        <taxon>Bacillota</taxon>
        <taxon>Bacilli</taxon>
        <taxon>Bacillales</taxon>
        <taxon>Bacillaceae</taxon>
        <taxon>Priestia</taxon>
    </lineage>
</organism>
<comment type="caution">
    <text evidence="9">The sequence shown here is derived from an EMBL/GenBank/DDBJ whole genome shotgun (WGS) entry which is preliminary data.</text>
</comment>
<feature type="transmembrane region" description="Helical" evidence="7">
    <location>
        <begin position="149"/>
        <end position="179"/>
    </location>
</feature>
<keyword evidence="2" id="KW-0813">Transport</keyword>
<dbReference type="Pfam" id="PF07690">
    <property type="entry name" value="MFS_1"/>
    <property type="match status" value="1"/>
</dbReference>
<keyword evidence="5 7" id="KW-1133">Transmembrane helix</keyword>
<dbReference type="PANTHER" id="PTHR43124:SF3">
    <property type="entry name" value="CHLORAMPHENICOL EFFLUX PUMP RV0191"/>
    <property type="match status" value="1"/>
</dbReference>
<protein>
    <submittedName>
        <fullName evidence="9">MFS transporter, ACDE family, multidrug resistance protein</fullName>
    </submittedName>
</protein>
<dbReference type="Proteomes" id="UP000182762">
    <property type="component" value="Unassembled WGS sequence"/>
</dbReference>
<dbReference type="InterPro" id="IPR011701">
    <property type="entry name" value="MFS"/>
</dbReference>
<feature type="domain" description="Major facilitator superfamily (MFS) profile" evidence="8">
    <location>
        <begin position="6"/>
        <end position="389"/>
    </location>
</feature>
<dbReference type="PROSITE" id="PS50850">
    <property type="entry name" value="MFS"/>
    <property type="match status" value="1"/>
</dbReference>
<evidence type="ECO:0000313" key="10">
    <source>
        <dbReference type="Proteomes" id="UP000182762"/>
    </source>
</evidence>
<sequence length="396" mass="43910">MNDRKITVMLGLLPFIMVLGNSSLIPILPEIQQNLNLNDTQTSFILSAFSLPAALAIPFVGILSDRYGRRKLIVLSLILVILGSLIAGVSEIVGSQYSYSLLTVGRIIQGVGAAGTTPLAMALAGDLFSGDRRAKVLGILEVYNGIGKVIAPIIGAVIALIAWYALFFLFPLVAIIPLIGVTRYVKEEKQESTVSFSTYIKKLGKVLKREQRWLYPMFFLGGLCLFLLFGSLYYLSFLIEEKYGMDGFFKGTSFAIPLGAMTITSYWTGKRIKENKVMMKKLVVIGVTSLISMFFIMVFFHSLPFLMFCLTVALGGLGFLLPCINMLVTSSVREEERGFIVSIYGMVRFIGVALGPIIFENWMKDVELMFYNSLMLTIIAAVWLGLRTRIHAPSYQ</sequence>
<evidence type="ECO:0000256" key="6">
    <source>
        <dbReference type="ARBA" id="ARBA00023136"/>
    </source>
</evidence>
<reference evidence="9 10" key="1">
    <citation type="submission" date="2016-10" db="EMBL/GenBank/DDBJ databases">
        <authorList>
            <person name="Varghese N."/>
            <person name="Submissions S."/>
        </authorList>
    </citation>
    <scope>NUCLEOTIDE SEQUENCE [LARGE SCALE GENOMIC DNA]</scope>
    <source>
        <strain evidence="9 10">DSM 13796</strain>
    </source>
</reference>
<dbReference type="PRINTS" id="PR01036">
    <property type="entry name" value="TCRTETB"/>
</dbReference>
<evidence type="ECO:0000256" key="2">
    <source>
        <dbReference type="ARBA" id="ARBA00022448"/>
    </source>
</evidence>
<keyword evidence="10" id="KW-1185">Reference proteome</keyword>
<evidence type="ECO:0000256" key="1">
    <source>
        <dbReference type="ARBA" id="ARBA00004651"/>
    </source>
</evidence>
<feature type="transmembrane region" description="Helical" evidence="7">
    <location>
        <begin position="72"/>
        <end position="93"/>
    </location>
</feature>
<keyword evidence="4 7" id="KW-0812">Transmembrane</keyword>
<keyword evidence="6 7" id="KW-0472">Membrane</keyword>
<evidence type="ECO:0000259" key="8">
    <source>
        <dbReference type="PROSITE" id="PS50850"/>
    </source>
</evidence>
<dbReference type="PROSITE" id="PS00216">
    <property type="entry name" value="SUGAR_TRANSPORT_1"/>
    <property type="match status" value="1"/>
</dbReference>
<feature type="transmembrane region" description="Helical" evidence="7">
    <location>
        <begin position="305"/>
        <end position="327"/>
    </location>
</feature>
<dbReference type="InterPro" id="IPR036259">
    <property type="entry name" value="MFS_trans_sf"/>
</dbReference>
<dbReference type="CDD" id="cd17474">
    <property type="entry name" value="MFS_YfmO_like"/>
    <property type="match status" value="1"/>
</dbReference>
<dbReference type="GeneID" id="93709290"/>
<dbReference type="Gene3D" id="1.20.1250.20">
    <property type="entry name" value="MFS general substrate transporter like domains"/>
    <property type="match status" value="1"/>
</dbReference>
<feature type="transmembrane region" description="Helical" evidence="7">
    <location>
        <begin position="368"/>
        <end position="386"/>
    </location>
</feature>
<feature type="transmembrane region" description="Helical" evidence="7">
    <location>
        <begin position="281"/>
        <end position="299"/>
    </location>
</feature>
<dbReference type="RefSeq" id="WP_061802000.1">
    <property type="nucleotide sequence ID" value="NZ_FOXX01000001.1"/>
</dbReference>
<feature type="transmembrane region" description="Helical" evidence="7">
    <location>
        <begin position="339"/>
        <end position="362"/>
    </location>
</feature>
<name>A0A1I5WEQ1_9BACI</name>
<evidence type="ECO:0000256" key="7">
    <source>
        <dbReference type="SAM" id="Phobius"/>
    </source>
</evidence>
<dbReference type="InterPro" id="IPR020846">
    <property type="entry name" value="MFS_dom"/>
</dbReference>
<dbReference type="InterPro" id="IPR005829">
    <property type="entry name" value="Sugar_transporter_CS"/>
</dbReference>